<sequence>MLKENLTQYKQKNKKKHQKKMKKSLLAIAIAISLTSCSPTLKVKQLDAKTGKLPTETTLTQSEILVKKNINLKEYNQFLFVKKSGLNMEKYETYILGTLKNIGGFQKYYIQTELEQYVIQNGLTDKVTSISDNIGLLNLSKNVGKFLICESNVEYKGGYDFSFEYKVINPTNAEILLHIKHNAFNWGGLDRPLFNPVFNEYIDWLKENQNQQ</sequence>
<reference evidence="1 2" key="1">
    <citation type="submission" date="2018-01" db="EMBL/GenBank/DDBJ databases">
        <authorList>
            <person name="Gaut B.S."/>
            <person name="Morton B.R."/>
            <person name="Clegg M.T."/>
            <person name="Duvall M.R."/>
        </authorList>
    </citation>
    <scope>NUCLEOTIDE SEQUENCE [LARGE SCALE GENOMIC DNA]</scope>
    <source>
        <strain evidence="1 2">HR-AY</strain>
    </source>
</reference>
<proteinExistence type="predicted"/>
<protein>
    <submittedName>
        <fullName evidence="1">Uncharacterized protein</fullName>
    </submittedName>
</protein>
<dbReference type="Proteomes" id="UP000237310">
    <property type="component" value="Unassembled WGS sequence"/>
</dbReference>
<evidence type="ECO:0000313" key="1">
    <source>
        <dbReference type="EMBL" id="POY41021.1"/>
    </source>
</evidence>
<dbReference type="EMBL" id="PQVG01000001">
    <property type="protein sequence ID" value="POY41021.1"/>
    <property type="molecule type" value="Genomic_DNA"/>
</dbReference>
<comment type="caution">
    <text evidence="1">The sequence shown here is derived from an EMBL/GenBank/DDBJ whole genome shotgun (WGS) entry which is preliminary data.</text>
</comment>
<gene>
    <name evidence="1" type="ORF">C3L50_00395</name>
</gene>
<keyword evidence="2" id="KW-1185">Reference proteome</keyword>
<evidence type="ECO:0000313" key="2">
    <source>
        <dbReference type="Proteomes" id="UP000237310"/>
    </source>
</evidence>
<accession>A0A2S5AEJ6</accession>
<dbReference type="AlphaFoldDB" id="A0A2S5AEJ6"/>
<organism evidence="1 2">
    <name type="scientific">Flavobacterium alvei</name>
    <dbReference type="NCBI Taxonomy" id="2080416"/>
    <lineage>
        <taxon>Bacteria</taxon>
        <taxon>Pseudomonadati</taxon>
        <taxon>Bacteroidota</taxon>
        <taxon>Flavobacteriia</taxon>
        <taxon>Flavobacteriales</taxon>
        <taxon>Flavobacteriaceae</taxon>
        <taxon>Flavobacterium</taxon>
    </lineage>
</organism>
<name>A0A2S5AEJ6_9FLAO</name>